<dbReference type="Proteomes" id="UP000298264">
    <property type="component" value="Unassembled WGS sequence"/>
</dbReference>
<proteinExistence type="predicted"/>
<feature type="transmembrane region" description="Helical" evidence="1">
    <location>
        <begin position="137"/>
        <end position="154"/>
    </location>
</feature>
<evidence type="ECO:0000313" key="3">
    <source>
        <dbReference type="Proteomes" id="UP000298264"/>
    </source>
</evidence>
<sequence>MRDLFYDFVDLLEIVFLEPLRFPEEMKDIPLARGNSIHWVFAVFAALGITTGMSLLSPPYTIGTIGFLIFGFFANVIAVRFFPFIFVIIFDYYAQGKGRNAKVAVLLSYARHSVLIFILFAPFCTILQNLGFGGRGIGLLVLIFHLLVYSLLVGRGAKYIYDLKDKDAFKFGYTALGLSILFPLLFNLYTATTILQSLAGDF</sequence>
<reference evidence="2" key="1">
    <citation type="journal article" date="2019" name="PLoS Negl. Trop. Dis.">
        <title>Revisiting the worldwide diversity of Leptospira species in the environment.</title>
        <authorList>
            <person name="Vincent A.T."/>
            <person name="Schiettekatte O."/>
            <person name="Bourhy P."/>
            <person name="Veyrier F.J."/>
            <person name="Picardeau M."/>
        </authorList>
    </citation>
    <scope>NUCLEOTIDE SEQUENCE [LARGE SCALE GENOMIC DNA]</scope>
    <source>
        <strain evidence="2">201400974</strain>
    </source>
</reference>
<keyword evidence="3" id="KW-1185">Reference proteome</keyword>
<keyword evidence="1" id="KW-0472">Membrane</keyword>
<dbReference type="OrthoDB" id="345700at2"/>
<accession>A0A4V3JX07</accession>
<name>A0A4V3JX07_9LEPT</name>
<evidence type="ECO:0008006" key="4">
    <source>
        <dbReference type="Google" id="ProtNLM"/>
    </source>
</evidence>
<dbReference type="EMBL" id="RQHV01000050">
    <property type="protein sequence ID" value="TGN09864.1"/>
    <property type="molecule type" value="Genomic_DNA"/>
</dbReference>
<feature type="transmembrane region" description="Helical" evidence="1">
    <location>
        <begin position="62"/>
        <end position="93"/>
    </location>
</feature>
<gene>
    <name evidence="2" type="ORF">EHS11_11985</name>
</gene>
<protein>
    <recommendedName>
        <fullName evidence="4">Yip1 domain-containing protein</fullName>
    </recommendedName>
</protein>
<evidence type="ECO:0000313" key="2">
    <source>
        <dbReference type="EMBL" id="TGN09864.1"/>
    </source>
</evidence>
<comment type="caution">
    <text evidence="2">The sequence shown here is derived from an EMBL/GenBank/DDBJ whole genome shotgun (WGS) entry which is preliminary data.</text>
</comment>
<keyword evidence="1" id="KW-0812">Transmembrane</keyword>
<organism evidence="2 3">
    <name type="scientific">Leptospira ilyithenensis</name>
    <dbReference type="NCBI Taxonomy" id="2484901"/>
    <lineage>
        <taxon>Bacteria</taxon>
        <taxon>Pseudomonadati</taxon>
        <taxon>Spirochaetota</taxon>
        <taxon>Spirochaetia</taxon>
        <taxon>Leptospirales</taxon>
        <taxon>Leptospiraceae</taxon>
        <taxon>Leptospira</taxon>
    </lineage>
</organism>
<feature type="transmembrane region" description="Helical" evidence="1">
    <location>
        <begin position="175"/>
        <end position="199"/>
    </location>
</feature>
<keyword evidence="1" id="KW-1133">Transmembrane helix</keyword>
<feature type="transmembrane region" description="Helical" evidence="1">
    <location>
        <begin position="36"/>
        <end position="56"/>
    </location>
</feature>
<evidence type="ECO:0000256" key="1">
    <source>
        <dbReference type="SAM" id="Phobius"/>
    </source>
</evidence>
<dbReference type="AlphaFoldDB" id="A0A4V3JX07"/>